<dbReference type="EMBL" id="JAPFFF010000001">
    <property type="protein sequence ID" value="KAK8898007.1"/>
    <property type="molecule type" value="Genomic_DNA"/>
</dbReference>
<dbReference type="PANTHER" id="PTHR24159">
    <property type="match status" value="1"/>
</dbReference>
<protein>
    <recommendedName>
        <fullName evidence="3">DUF3447 domain-containing protein</fullName>
    </recommendedName>
</protein>
<dbReference type="PANTHER" id="PTHR24159:SF5">
    <property type="entry name" value="ANK_REP_REGION DOMAIN-CONTAINING PROTEIN"/>
    <property type="match status" value="1"/>
</dbReference>
<evidence type="ECO:0008006" key="3">
    <source>
        <dbReference type="Google" id="ProtNLM"/>
    </source>
</evidence>
<sequence length="586" mass="69421">MNDEEWSKIKSDAEHFLSENQEKYEIIKNFQEQLVNLTNDNFLETIQFIKDHLDVFFKDHGTAISFIHIIMRSLVFNFQKFELILDIVIYFSTEIRNSNINDYELLKICDIYQISQNYLFYKNFFTIEAITKQSYTDDLIFIKFLPEIEQYDSEYVKLRKKNLKLFTKPKMQNLLKEVESDPEKHIQNRTINYHPSLLHKSIRDDDISLFQSILSKNNFSVNHQIAFSYYERTQTIDSDLCLIQIAATYSAIKIFKFLWMQNDINLPENLLQYCFFGCNNEIIHLCENKLPHDGAILQTIYLNRLDLLDYYIENFEEKIVENNEVIKNAFVSRTENDDLYQCLNFDCLLASVDFLSIPIIQSCLPKIIFIVKNVDMKNLNQNSLFVNRTSLLAASIGHFDLFKFLYSQNDSDSKEIDFYWDCLVRSILLTNFDVFKFLFFEKIGNFALDHQPAIFRQCIIFDSDLTNFILDFMIDEIESDSENKTVFDAFKSFIQFHHLRFQLKYYNEDAVFKMIKLFHFFDDNDDSITCFIFDLAKVASKKMILSLFDRLILILNETVLVKMKDTFDGIGISLVATFIQSKIKCE</sequence>
<comment type="caution">
    <text evidence="1">The sequence shown here is derived from an EMBL/GenBank/DDBJ whole genome shotgun (WGS) entry which is preliminary data.</text>
</comment>
<name>A0ABR2L5I0_9EUKA</name>
<keyword evidence="2" id="KW-1185">Reference proteome</keyword>
<organism evidence="1 2">
    <name type="scientific">Tritrichomonas musculus</name>
    <dbReference type="NCBI Taxonomy" id="1915356"/>
    <lineage>
        <taxon>Eukaryota</taxon>
        <taxon>Metamonada</taxon>
        <taxon>Parabasalia</taxon>
        <taxon>Tritrichomonadida</taxon>
        <taxon>Tritrichomonadidae</taxon>
        <taxon>Tritrichomonas</taxon>
    </lineage>
</organism>
<dbReference type="SUPFAM" id="SSF48403">
    <property type="entry name" value="Ankyrin repeat"/>
    <property type="match status" value="1"/>
</dbReference>
<evidence type="ECO:0000313" key="1">
    <source>
        <dbReference type="EMBL" id="KAK8898007.1"/>
    </source>
</evidence>
<proteinExistence type="predicted"/>
<accession>A0ABR2L5I0</accession>
<gene>
    <name evidence="1" type="ORF">M9Y10_000255</name>
</gene>
<dbReference type="InterPro" id="IPR036770">
    <property type="entry name" value="Ankyrin_rpt-contain_sf"/>
</dbReference>
<evidence type="ECO:0000313" key="2">
    <source>
        <dbReference type="Proteomes" id="UP001470230"/>
    </source>
</evidence>
<reference evidence="1 2" key="1">
    <citation type="submission" date="2024-04" db="EMBL/GenBank/DDBJ databases">
        <title>Tritrichomonas musculus Genome.</title>
        <authorList>
            <person name="Alves-Ferreira E."/>
            <person name="Grigg M."/>
            <person name="Lorenzi H."/>
            <person name="Galac M."/>
        </authorList>
    </citation>
    <scope>NUCLEOTIDE SEQUENCE [LARGE SCALE GENOMIC DNA]</scope>
    <source>
        <strain evidence="1 2">EAF2021</strain>
    </source>
</reference>
<dbReference type="Proteomes" id="UP001470230">
    <property type="component" value="Unassembled WGS sequence"/>
</dbReference>